<dbReference type="InterPro" id="IPR046457">
    <property type="entry name" value="PMI_typeI_cat"/>
</dbReference>
<comment type="caution">
    <text evidence="4">The sequence shown here is derived from an EMBL/GenBank/DDBJ whole genome shotgun (WGS) entry which is preliminary data.</text>
</comment>
<keyword evidence="2" id="KW-0862">Zinc</keyword>
<dbReference type="GO" id="GO:0008270">
    <property type="term" value="F:zinc ion binding"/>
    <property type="evidence" value="ECO:0007669"/>
    <property type="project" value="InterPro"/>
</dbReference>
<dbReference type="GO" id="GO:0004476">
    <property type="term" value="F:mannose-6-phosphate isomerase activity"/>
    <property type="evidence" value="ECO:0007669"/>
    <property type="project" value="InterPro"/>
</dbReference>
<dbReference type="SUPFAM" id="SSF51182">
    <property type="entry name" value="RmlC-like cupins"/>
    <property type="match status" value="1"/>
</dbReference>
<evidence type="ECO:0000313" key="4">
    <source>
        <dbReference type="EMBL" id="TDO20536.1"/>
    </source>
</evidence>
<dbReference type="InterPro" id="IPR014710">
    <property type="entry name" value="RmlC-like_jellyroll"/>
</dbReference>
<dbReference type="Proteomes" id="UP000295518">
    <property type="component" value="Unassembled WGS sequence"/>
</dbReference>
<evidence type="ECO:0000256" key="1">
    <source>
        <dbReference type="ARBA" id="ARBA00022723"/>
    </source>
</evidence>
<accession>A0A4R6IFH7</accession>
<sequence>MKKIKPIILKKIWGREIWLHSPLVENQSIDENGNKITTGPLIKIIEANQALSIQVHPDNEKAKLLENMANGKSESWYILKAEEGAKIIVGLLPGISEKDIAIANQNNYKKLFNLKSIKDNQFYDIPAGYIHAIGNEENKFIQILEVQQPSDITYRVYDYERKDSNGNYRDLHIDKAIKSVKTNLNPLEIQKVAEYQDIKNEYFVQKLISDKDYVFEQNGYAIVKENDEFICYLVNKNEKNSINAFYFIYSRI</sequence>
<keyword evidence="1" id="KW-0479">Metal-binding</keyword>
<protein>
    <submittedName>
        <fullName evidence="4">Mannose-6-phosphate isomerase</fullName>
    </submittedName>
</protein>
<keyword evidence="5" id="KW-1185">Reference proteome</keyword>
<dbReference type="Pfam" id="PF20511">
    <property type="entry name" value="PMI_typeI_cat"/>
    <property type="match status" value="1"/>
</dbReference>
<evidence type="ECO:0000256" key="2">
    <source>
        <dbReference type="ARBA" id="ARBA00022833"/>
    </source>
</evidence>
<dbReference type="CDD" id="cd07010">
    <property type="entry name" value="cupin_PMI_type_I_N_bac"/>
    <property type="match status" value="1"/>
</dbReference>
<dbReference type="AlphaFoldDB" id="A0A4R6IFH7"/>
<dbReference type="InterPro" id="IPR011051">
    <property type="entry name" value="RmlC_Cupin_sf"/>
</dbReference>
<dbReference type="Gene3D" id="2.60.120.10">
    <property type="entry name" value="Jelly Rolls"/>
    <property type="match status" value="1"/>
</dbReference>
<dbReference type="EMBL" id="SNWN01000010">
    <property type="protein sequence ID" value="TDO20536.1"/>
    <property type="molecule type" value="Genomic_DNA"/>
</dbReference>
<dbReference type="RefSeq" id="WP_094254538.1">
    <property type="nucleotide sequence ID" value="NZ_NNCE01000002.1"/>
</dbReference>
<evidence type="ECO:0000259" key="3">
    <source>
        <dbReference type="Pfam" id="PF20511"/>
    </source>
</evidence>
<reference evidence="4 5" key="1">
    <citation type="submission" date="2019-03" db="EMBL/GenBank/DDBJ databases">
        <title>Genomic Encyclopedia of Archaeal and Bacterial Type Strains, Phase II (KMG-II): from individual species to whole genera.</title>
        <authorList>
            <person name="Goeker M."/>
        </authorList>
    </citation>
    <scope>NUCLEOTIDE SEQUENCE [LARGE SCALE GENOMIC DNA]</scope>
    <source>
        <strain evidence="4 5">ATCC 700618</strain>
    </source>
</reference>
<feature type="domain" description="Phosphomannose isomerase type I catalytic" evidence="3">
    <location>
        <begin position="40"/>
        <end position="69"/>
    </location>
</feature>
<gene>
    <name evidence="4" type="ORF">EI74_0372</name>
</gene>
<proteinExistence type="predicted"/>
<dbReference type="OrthoDB" id="9808275at2"/>
<dbReference type="PANTHER" id="PTHR42742:SF3">
    <property type="entry name" value="FRUCTOKINASE"/>
    <property type="match status" value="1"/>
</dbReference>
<dbReference type="PANTHER" id="PTHR42742">
    <property type="entry name" value="TRANSCRIPTIONAL REPRESSOR MPRA"/>
    <property type="match status" value="1"/>
</dbReference>
<dbReference type="InterPro" id="IPR051804">
    <property type="entry name" value="Carb_Metab_Reg_Kinase/Isom"/>
</dbReference>
<keyword evidence="4" id="KW-0413">Isomerase</keyword>
<name>A0A4R6IFH7_9MOLU</name>
<evidence type="ECO:0000313" key="5">
    <source>
        <dbReference type="Proteomes" id="UP000295518"/>
    </source>
</evidence>
<organism evidence="4 5">
    <name type="scientific">Mycoplasma testudineum</name>
    <dbReference type="NCBI Taxonomy" id="244584"/>
    <lineage>
        <taxon>Bacteria</taxon>
        <taxon>Bacillati</taxon>
        <taxon>Mycoplasmatota</taxon>
        <taxon>Mollicutes</taxon>
        <taxon>Mycoplasmataceae</taxon>
        <taxon>Mycoplasma</taxon>
    </lineage>
</organism>